<protein>
    <submittedName>
        <fullName evidence="2">Uncharacterized protein</fullName>
    </submittedName>
</protein>
<dbReference type="AlphaFoldDB" id="A0A679GHB1"/>
<dbReference type="KEGG" id="poj:PtoMrB4_10160"/>
<dbReference type="EMBL" id="AP022642">
    <property type="protein sequence ID" value="BCA27039.1"/>
    <property type="molecule type" value="Genomic_DNA"/>
</dbReference>
<evidence type="ECO:0000313" key="2">
    <source>
        <dbReference type="EMBL" id="BCA27039.1"/>
    </source>
</evidence>
<organism evidence="2 3">
    <name type="scientific">Metapseudomonas otitidis</name>
    <dbReference type="NCBI Taxonomy" id="319939"/>
    <lineage>
        <taxon>Bacteria</taxon>
        <taxon>Pseudomonadati</taxon>
        <taxon>Pseudomonadota</taxon>
        <taxon>Gammaproteobacteria</taxon>
        <taxon>Pseudomonadales</taxon>
        <taxon>Pseudomonadaceae</taxon>
        <taxon>Metapseudomonas</taxon>
    </lineage>
</organism>
<sequence length="116" mass="12769">MGVSSATTWENLISTGSSASTALEKTNSEAKTAPSRDLYMQAPMQMETAKPAQKGASPVRIRCVVRWSTRPQPADSHRQTAYQVVQGREKPEAWLLLVPPWRTGPVRARRSGSAEF</sequence>
<name>A0A679GHB1_9GAMM</name>
<gene>
    <name evidence="2" type="ORF">PtoMrB4_10160</name>
</gene>
<feature type="region of interest" description="Disordered" evidence="1">
    <location>
        <begin position="1"/>
        <end position="36"/>
    </location>
</feature>
<evidence type="ECO:0000313" key="3">
    <source>
        <dbReference type="Proteomes" id="UP000501237"/>
    </source>
</evidence>
<reference evidence="2 3" key="1">
    <citation type="journal article" date="2020" name="Microbiol. Resour. Announc.">
        <title>Complete genome sequence of Pseudomonas otitidis strain MrB4, isolated from Lake Biwa in Japan.</title>
        <authorList>
            <person name="Miyazaki K."/>
            <person name="Hase E."/>
            <person name="Maruya T."/>
        </authorList>
    </citation>
    <scope>NUCLEOTIDE SEQUENCE [LARGE SCALE GENOMIC DNA]</scope>
    <source>
        <strain evidence="2 3">MrB4</strain>
    </source>
</reference>
<dbReference type="Proteomes" id="UP000501237">
    <property type="component" value="Chromosome"/>
</dbReference>
<feature type="compositionally biased region" description="Polar residues" evidence="1">
    <location>
        <begin position="1"/>
        <end position="25"/>
    </location>
</feature>
<evidence type="ECO:0000256" key="1">
    <source>
        <dbReference type="SAM" id="MobiDB-lite"/>
    </source>
</evidence>
<accession>A0A679GHB1</accession>
<proteinExistence type="predicted"/>